<accession>A0AAV2EP31</accession>
<evidence type="ECO:0000313" key="3">
    <source>
        <dbReference type="Proteomes" id="UP001497516"/>
    </source>
</evidence>
<protein>
    <submittedName>
        <fullName evidence="2">Uncharacterized protein</fullName>
    </submittedName>
</protein>
<feature type="compositionally biased region" description="Basic residues" evidence="1">
    <location>
        <begin position="223"/>
        <end position="233"/>
    </location>
</feature>
<name>A0AAV2EP31_9ROSI</name>
<feature type="compositionally biased region" description="Basic residues" evidence="1">
    <location>
        <begin position="243"/>
        <end position="253"/>
    </location>
</feature>
<evidence type="ECO:0000313" key="2">
    <source>
        <dbReference type="EMBL" id="CAL1387457.1"/>
    </source>
</evidence>
<proteinExistence type="predicted"/>
<sequence>MWRRKSTRCRHRGQRRLSPRGFKVSRSPMLRLGRARTPTSSPAAISEAPNGGRPAASMREREMSSTDGDGGSPGRYRERRGGESELHPKVPIAGGNHAGGEAQAVKIAPRDALRRRLIIEDWEDESPILVRPMEDTETVGETMKKGKRLIKKEAASDGPKVASARKAVAHKKKTASDRPSNPTGTARKKKGLPDLHWERRLELGRRPIRLIRRQLRPKIRRPRWSPKWRRSPLRPKGCLLPKGRLRKRMSSVL</sequence>
<feature type="compositionally biased region" description="Basic residues" evidence="1">
    <location>
        <begin position="1"/>
        <end position="18"/>
    </location>
</feature>
<keyword evidence="3" id="KW-1185">Reference proteome</keyword>
<reference evidence="2 3" key="1">
    <citation type="submission" date="2024-04" db="EMBL/GenBank/DDBJ databases">
        <authorList>
            <person name="Fracassetti M."/>
        </authorList>
    </citation>
    <scope>NUCLEOTIDE SEQUENCE [LARGE SCALE GENOMIC DNA]</scope>
</reference>
<feature type="region of interest" description="Disordered" evidence="1">
    <location>
        <begin position="1"/>
        <end position="104"/>
    </location>
</feature>
<dbReference type="Proteomes" id="UP001497516">
    <property type="component" value="Chromosome 5"/>
</dbReference>
<feature type="compositionally biased region" description="Basic and acidic residues" evidence="1">
    <location>
        <begin position="75"/>
        <end position="88"/>
    </location>
</feature>
<feature type="region of interest" description="Disordered" evidence="1">
    <location>
        <begin position="152"/>
        <end position="192"/>
    </location>
</feature>
<dbReference type="AlphaFoldDB" id="A0AAV2EP31"/>
<dbReference type="EMBL" id="OZ034818">
    <property type="protein sequence ID" value="CAL1387457.1"/>
    <property type="molecule type" value="Genomic_DNA"/>
</dbReference>
<organism evidence="2 3">
    <name type="scientific">Linum trigynum</name>
    <dbReference type="NCBI Taxonomy" id="586398"/>
    <lineage>
        <taxon>Eukaryota</taxon>
        <taxon>Viridiplantae</taxon>
        <taxon>Streptophyta</taxon>
        <taxon>Embryophyta</taxon>
        <taxon>Tracheophyta</taxon>
        <taxon>Spermatophyta</taxon>
        <taxon>Magnoliopsida</taxon>
        <taxon>eudicotyledons</taxon>
        <taxon>Gunneridae</taxon>
        <taxon>Pentapetalae</taxon>
        <taxon>rosids</taxon>
        <taxon>fabids</taxon>
        <taxon>Malpighiales</taxon>
        <taxon>Linaceae</taxon>
        <taxon>Linum</taxon>
    </lineage>
</organism>
<gene>
    <name evidence="2" type="ORF">LTRI10_LOCUS28441</name>
</gene>
<feature type="region of interest" description="Disordered" evidence="1">
    <location>
        <begin position="223"/>
        <end position="253"/>
    </location>
</feature>
<evidence type="ECO:0000256" key="1">
    <source>
        <dbReference type="SAM" id="MobiDB-lite"/>
    </source>
</evidence>